<proteinExistence type="predicted"/>
<feature type="transmembrane region" description="Helical" evidence="2">
    <location>
        <begin position="486"/>
        <end position="504"/>
    </location>
</feature>
<organism evidence="3 4">
    <name type="scientific">Gibberella intermedia</name>
    <name type="common">Bulb rot disease fungus</name>
    <name type="synonym">Fusarium proliferatum</name>
    <dbReference type="NCBI Taxonomy" id="948311"/>
    <lineage>
        <taxon>Eukaryota</taxon>
        <taxon>Fungi</taxon>
        <taxon>Dikarya</taxon>
        <taxon>Ascomycota</taxon>
        <taxon>Pezizomycotina</taxon>
        <taxon>Sordariomycetes</taxon>
        <taxon>Hypocreomycetidae</taxon>
        <taxon>Hypocreales</taxon>
        <taxon>Nectriaceae</taxon>
        <taxon>Fusarium</taxon>
        <taxon>Fusarium fujikuroi species complex</taxon>
    </lineage>
</organism>
<accession>A0A365N0D8</accession>
<feature type="transmembrane region" description="Helical" evidence="2">
    <location>
        <begin position="410"/>
        <end position="431"/>
    </location>
</feature>
<gene>
    <name evidence="3" type="ORF">FPRO05_03059</name>
</gene>
<evidence type="ECO:0000256" key="1">
    <source>
        <dbReference type="SAM" id="MobiDB-lite"/>
    </source>
</evidence>
<sequence>MPATEFTFLTVDGHGRPLEPGSRASIRSRCMKGVNVRQDSRRSRRKARKAAETVAATESVRMTTESPEITSPCQLTSCGSLTKSLQARTNELGFDSSRLPSTAWRLVVKFNALLDAAYPLETYLENINLQEHKMIDNLTLLYENKTLLESMFLATYAVDDLCSGTKLSLRSQRILCTVLSSLNSSLRDATGQQSYSTIFIILILLFAAESFRDLDAVSTHLDGLRRLLELRETKPVPLDSKLLFKIQQVDLRMSLATGRPLYFPFDYSYRKQPVGVIRPPNIIPWLMVHPALMSCYQTLQALSSHANQYQSSKSKRILNWLDFQSQVSTSQTLLIGLGNDHLPVVSEALRLGMLAFLSTLSRSPARKSHLPIFSSQLEEVQNKQDLSNTASNPAQAFEPAKQSYGLNMRFTTIIDCLAVSLSITALIRWRLMAFAQKRQFWTLWLRLSSYEPSLLSSWSVAILLATTKAAYGLAQHPVLEGSYKPPLVFLFIGATCVFVLDFTIRSFRHRRYLRLRWKAWTGQSRTGISPVMAQYIGTPEDWKSMAQNGLSFESHPTDRFSGGYSALITEDPTDLLKARADTGISAPTGQRNRPRLQSGVYQPTANGVSVSLLWGENLGFQRRCSRDLDSPLIGEWLDRGFEHQDLEFNNLSHAHGASQEDLSRLYRGHYAAMLISLSLSARHSAIRPELIVFDAVCKLSDVPVPKWASSDIMESRRQAELEAYGPTVLRLISAII</sequence>
<dbReference type="EMBL" id="PKMI01000028">
    <property type="protein sequence ID" value="RBA14267.1"/>
    <property type="molecule type" value="Genomic_DNA"/>
</dbReference>
<dbReference type="Proteomes" id="UP000251714">
    <property type="component" value="Unassembled WGS sequence"/>
</dbReference>
<evidence type="ECO:0000313" key="3">
    <source>
        <dbReference type="EMBL" id="RBA14267.1"/>
    </source>
</evidence>
<evidence type="ECO:0000256" key="2">
    <source>
        <dbReference type="SAM" id="Phobius"/>
    </source>
</evidence>
<keyword evidence="2" id="KW-1133">Transmembrane helix</keyword>
<name>A0A365N0D8_GIBIN</name>
<keyword evidence="2" id="KW-0812">Transmembrane</keyword>
<feature type="transmembrane region" description="Helical" evidence="2">
    <location>
        <begin position="452"/>
        <end position="474"/>
    </location>
</feature>
<evidence type="ECO:0000313" key="4">
    <source>
        <dbReference type="Proteomes" id="UP000251714"/>
    </source>
</evidence>
<protein>
    <recommendedName>
        <fullName evidence="5">Transcription factor domain-containing protein</fullName>
    </recommendedName>
</protein>
<dbReference type="AlphaFoldDB" id="A0A365N0D8"/>
<comment type="caution">
    <text evidence="3">The sequence shown here is derived from an EMBL/GenBank/DDBJ whole genome shotgun (WGS) entry which is preliminary data.</text>
</comment>
<reference evidence="3 4" key="1">
    <citation type="submission" date="2017-12" db="EMBL/GenBank/DDBJ databases">
        <title>Genome sequence of the mycotoxigenic crop pathogen Fusarium proliferatum, strain ITEM 2341 from Date Palm.</title>
        <authorList>
            <person name="Almiman B.F."/>
            <person name="Shittu T.A."/>
            <person name="Muthumeenakshi S."/>
            <person name="Baroncelli R."/>
            <person name="Sreenivasaprasada S."/>
        </authorList>
    </citation>
    <scope>NUCLEOTIDE SEQUENCE [LARGE SCALE GENOMIC DNA]</scope>
    <source>
        <strain evidence="3 4">ITEM 2341</strain>
    </source>
</reference>
<keyword evidence="2" id="KW-0472">Membrane</keyword>
<evidence type="ECO:0008006" key="5">
    <source>
        <dbReference type="Google" id="ProtNLM"/>
    </source>
</evidence>
<feature type="region of interest" description="Disordered" evidence="1">
    <location>
        <begin position="35"/>
        <end position="66"/>
    </location>
</feature>